<keyword evidence="8" id="KW-0547">Nucleotide-binding</keyword>
<gene>
    <name evidence="21" type="ORF">QYF61_018740</name>
</gene>
<evidence type="ECO:0000256" key="4">
    <source>
        <dbReference type="ARBA" id="ARBA00022553"/>
    </source>
</evidence>
<feature type="domain" description="Fibronectin type-III" evidence="19">
    <location>
        <begin position="465"/>
        <end position="573"/>
    </location>
</feature>
<dbReference type="PANTHER" id="PTHR46877">
    <property type="entry name" value="EPH RECEPTOR A5"/>
    <property type="match status" value="1"/>
</dbReference>
<dbReference type="InterPro" id="IPR013761">
    <property type="entry name" value="SAM/pointed_sf"/>
</dbReference>
<feature type="compositionally biased region" description="Low complexity" evidence="16">
    <location>
        <begin position="242"/>
        <end position="254"/>
    </location>
</feature>
<dbReference type="Gene3D" id="2.10.50.10">
    <property type="entry name" value="Tumor Necrosis Factor Receptor, subunit A, domain 2"/>
    <property type="match status" value="1"/>
</dbReference>
<dbReference type="GO" id="GO:0007411">
    <property type="term" value="P:axon guidance"/>
    <property type="evidence" value="ECO:0007669"/>
    <property type="project" value="TreeGrafter"/>
</dbReference>
<evidence type="ECO:0000259" key="19">
    <source>
        <dbReference type="PROSITE" id="PS50853"/>
    </source>
</evidence>
<dbReference type="FunFam" id="1.10.510.10:FF:000268">
    <property type="entry name" value="Receptor protein-tyrosine kinase"/>
    <property type="match status" value="1"/>
</dbReference>
<dbReference type="InterPro" id="IPR011009">
    <property type="entry name" value="Kinase-like_dom_sf"/>
</dbReference>
<dbReference type="Gene3D" id="1.10.510.10">
    <property type="entry name" value="Transferase(Phosphotransferase) domain 1"/>
    <property type="match status" value="1"/>
</dbReference>
<feature type="domain" description="Protein kinase" evidence="17">
    <location>
        <begin position="891"/>
        <end position="1160"/>
    </location>
</feature>
<keyword evidence="5" id="KW-0808">Transferase</keyword>
<dbReference type="InterPro" id="IPR001660">
    <property type="entry name" value="SAM"/>
</dbReference>
<dbReference type="GO" id="GO:0005524">
    <property type="term" value="F:ATP binding"/>
    <property type="evidence" value="ECO:0007669"/>
    <property type="project" value="UniProtKB-KW"/>
</dbReference>
<evidence type="ECO:0000256" key="9">
    <source>
        <dbReference type="ARBA" id="ARBA00022777"/>
    </source>
</evidence>
<comment type="subcellular location">
    <subcellularLocation>
        <location evidence="1">Cell membrane</location>
        <topology evidence="1">Single-pass type I membrane protein</topology>
    </subcellularLocation>
</comment>
<keyword evidence="10" id="KW-0067">ATP-binding</keyword>
<sequence length="1258" mass="131800">MLLATAPATAPAAAVPLATAPGDRDALGNGPGNRPGRRGALSDGPGDRDALGNGPGDRDAFGNGPGDRDALSNSPSDHDALSNGLGNGPSNGPGNHDGLGNRPGNPDALGDGPGNGHGNHGALSNRLATTMLPSTVLATAPATTVLLATTSATGRATPNGLAKGPSNHVTLSNSPGNHDSLSNNPGNGPSNHDALSNGRNNHPALSDGPGDGPSNHVTLSNGPNNHPALSDGPGDGPGNHDALSGGPAEGAAAPRPRRGAAPPLPRPCKETFNVFYHEADADTATALTPPWMENPYVKVDTVAAEHLSRRTATAAGTRPAGRDLGACMALLSVRLYFQRCPEATARLARFPATVPRELVAAVPGRCLEGAVPVGAGAPVMYCREDGRWAEPPPRAAPAAPAGSPTGGWGCRACAPESFKAEAGGGRCEPCPPFSQAPAPGATACPCRPGFYRAPGEGPAHRCSAPPSAPRSVVARLNGSGVRLEWSTPRDGGGRPDLTYAVGCRACPERAPCGPCARLAFSPGTAGLRGRGVTVTGLRPYVTYTFTVTARNGVSHLSPHPPPGEEVNVTTTKDVPLPVYDVVRIGGSPTGVTLSWPTPPPAPPGSHVLDYEVKYYEKVPAPRAELGGLRRGGLYGVRVRARSEAGYGDFGPETAVTTQGAEGSRGEHEGLVAGAAAVGGLLVLALLAGTLLCFRRHSHRHREDADRHGHRPGGHGGKLYIDPLTYEDPGVALRDFAQEIDVACVKIEEVIGAGDVPRPRPDPPTMSPKTDVPVRVPSPVSICVPNDVPNDGPTPVPNNVPIPVPNDVPIRVSVNVPIPVPNDVPIYVPTHVPNDVPNEAHVDVPVNVPNNIHVSVPNSVPVHVSIYVPSDVPILVPIPVPSDVPNDVPVPVPNDIPTHLWEFGEVCRGRLALPGRPESPVAVKTLKGGAGERQRRDFLGEAARMGQFAHPNVVRLRGVVTASAPAMILTEFMENGALDAFLRGRVGTLGTLQLVAMLRGIAAGMRYLAETGFVHRDLAARNILVDAQLVCKVSDFGLSRALEEESSADPTYTSSLGGKIPIRWTAPEAIAFRKFTSASDAWSYGIVMWEVMSFGERPYWDMSNQDVINAIEQDYRLPPPPRCPTALHRLMLDCWQRDRNARPRFPDIVSALDRLIRHPATLRVTAPDAHRPSPPRLAQPGPPGPPGPPFASVGEWLRTLQLGRYEETFSSAGVTSLELLPRLRSEDLLRMGVTLAGHQQRILDSAQSLQSPPKGDPHF</sequence>
<dbReference type="SMART" id="SM00060">
    <property type="entry name" value="FN3"/>
    <property type="match status" value="2"/>
</dbReference>
<dbReference type="AlphaFoldDB" id="A0AAN7RR00"/>
<evidence type="ECO:0000259" key="18">
    <source>
        <dbReference type="PROSITE" id="PS50105"/>
    </source>
</evidence>
<keyword evidence="3" id="KW-1003">Cell membrane</keyword>
<dbReference type="SUPFAM" id="SSF49785">
    <property type="entry name" value="Galactose-binding domain-like"/>
    <property type="match status" value="1"/>
</dbReference>
<feature type="compositionally biased region" description="Low complexity" evidence="16">
    <location>
        <begin position="1"/>
        <end position="21"/>
    </location>
</feature>
<dbReference type="CDD" id="cd00063">
    <property type="entry name" value="FN3"/>
    <property type="match status" value="1"/>
</dbReference>
<dbReference type="Gene3D" id="2.60.40.1770">
    <property type="entry name" value="ephrin a2 ectodomain"/>
    <property type="match status" value="1"/>
</dbReference>
<dbReference type="PROSITE" id="PS00109">
    <property type="entry name" value="PROTEIN_KINASE_TYR"/>
    <property type="match status" value="1"/>
</dbReference>
<comment type="caution">
    <text evidence="21">The sequence shown here is derived from an EMBL/GenBank/DDBJ whole genome shotgun (WGS) entry which is preliminary data.</text>
</comment>
<evidence type="ECO:0000256" key="13">
    <source>
        <dbReference type="ARBA" id="ARBA00023137"/>
    </source>
</evidence>
<evidence type="ECO:0000256" key="11">
    <source>
        <dbReference type="ARBA" id="ARBA00022989"/>
    </source>
</evidence>
<feature type="domain" description="Fibronectin type-III" evidence="19">
    <location>
        <begin position="574"/>
        <end position="660"/>
    </location>
</feature>
<dbReference type="GO" id="GO:0005005">
    <property type="term" value="F:transmembrane-ephrin receptor activity"/>
    <property type="evidence" value="ECO:0007669"/>
    <property type="project" value="TreeGrafter"/>
</dbReference>
<dbReference type="Pfam" id="PF00041">
    <property type="entry name" value="fn3"/>
    <property type="match status" value="2"/>
</dbReference>
<feature type="domain" description="SAM" evidence="18">
    <location>
        <begin position="1187"/>
        <end position="1251"/>
    </location>
</feature>
<dbReference type="Gene3D" id="3.30.200.20">
    <property type="entry name" value="Phosphorylase Kinase, domain 1"/>
    <property type="match status" value="1"/>
</dbReference>
<evidence type="ECO:0000256" key="10">
    <source>
        <dbReference type="ARBA" id="ARBA00022840"/>
    </source>
</evidence>
<dbReference type="EMBL" id="JAUNZN010000267">
    <property type="protein sequence ID" value="KAK4805128.1"/>
    <property type="molecule type" value="Genomic_DNA"/>
</dbReference>
<dbReference type="Pfam" id="PF01404">
    <property type="entry name" value="Ephrin_lbd"/>
    <property type="match status" value="1"/>
</dbReference>
<feature type="region of interest" description="Disordered" evidence="16">
    <location>
        <begin position="1"/>
        <end position="124"/>
    </location>
</feature>
<dbReference type="Gene3D" id="2.60.120.260">
    <property type="entry name" value="Galactose-binding domain-like"/>
    <property type="match status" value="1"/>
</dbReference>
<feature type="compositionally biased region" description="Pro residues" evidence="16">
    <location>
        <begin position="1171"/>
        <end position="1188"/>
    </location>
</feature>
<dbReference type="PRINTS" id="PR00109">
    <property type="entry name" value="TYRKINASE"/>
</dbReference>
<evidence type="ECO:0000313" key="22">
    <source>
        <dbReference type="Proteomes" id="UP001333110"/>
    </source>
</evidence>
<feature type="compositionally biased region" description="Basic and acidic residues" evidence="16">
    <location>
        <begin position="45"/>
        <end position="80"/>
    </location>
</feature>
<evidence type="ECO:0000256" key="1">
    <source>
        <dbReference type="ARBA" id="ARBA00004251"/>
    </source>
</evidence>
<dbReference type="InterPro" id="IPR013783">
    <property type="entry name" value="Ig-like_fold"/>
</dbReference>
<evidence type="ECO:0000259" key="20">
    <source>
        <dbReference type="PROSITE" id="PS51550"/>
    </source>
</evidence>
<proteinExistence type="predicted"/>
<dbReference type="Pfam" id="PF14575">
    <property type="entry name" value="EphA2_TM"/>
    <property type="match status" value="1"/>
</dbReference>
<evidence type="ECO:0000256" key="7">
    <source>
        <dbReference type="ARBA" id="ARBA00022729"/>
    </source>
</evidence>
<dbReference type="PROSITE" id="PS50105">
    <property type="entry name" value="SAM_DOMAIN"/>
    <property type="match status" value="1"/>
</dbReference>
<feature type="region of interest" description="Disordered" evidence="16">
    <location>
        <begin position="1162"/>
        <end position="1192"/>
    </location>
</feature>
<dbReference type="InterPro" id="IPR001090">
    <property type="entry name" value="Ephrin_rcpt_lig-bd_dom"/>
</dbReference>
<feature type="compositionally biased region" description="Polar residues" evidence="16">
    <location>
        <begin position="215"/>
        <end position="224"/>
    </location>
</feature>
<dbReference type="GO" id="GO:0030425">
    <property type="term" value="C:dendrite"/>
    <property type="evidence" value="ECO:0007669"/>
    <property type="project" value="TreeGrafter"/>
</dbReference>
<dbReference type="InterPro" id="IPR027936">
    <property type="entry name" value="Eph_TM"/>
</dbReference>
<dbReference type="InterPro" id="IPR000719">
    <property type="entry name" value="Prot_kinase_dom"/>
</dbReference>
<dbReference type="SUPFAM" id="SSF47769">
    <property type="entry name" value="SAM/Pointed domain"/>
    <property type="match status" value="1"/>
</dbReference>
<feature type="compositionally biased region" description="Polar residues" evidence="16">
    <location>
        <begin position="167"/>
        <end position="181"/>
    </location>
</feature>
<keyword evidence="4" id="KW-0597">Phosphoprotein</keyword>
<evidence type="ECO:0000256" key="6">
    <source>
        <dbReference type="ARBA" id="ARBA00022692"/>
    </source>
</evidence>
<dbReference type="SUPFAM" id="SSF56112">
    <property type="entry name" value="Protein kinase-like (PK-like)"/>
    <property type="match status" value="1"/>
</dbReference>
<dbReference type="PROSITE" id="PS50011">
    <property type="entry name" value="PROTEIN_KINASE_DOM"/>
    <property type="match status" value="1"/>
</dbReference>
<keyword evidence="22" id="KW-1185">Reference proteome</keyword>
<feature type="region of interest" description="Disordered" evidence="16">
    <location>
        <begin position="154"/>
        <end position="266"/>
    </location>
</feature>
<evidence type="ECO:0000313" key="21">
    <source>
        <dbReference type="EMBL" id="KAK4805128.1"/>
    </source>
</evidence>
<feature type="region of interest" description="Disordered" evidence="16">
    <location>
        <begin position="754"/>
        <end position="775"/>
    </location>
</feature>
<keyword evidence="6" id="KW-0812">Transmembrane</keyword>
<dbReference type="PROSITE" id="PS50853">
    <property type="entry name" value="FN3"/>
    <property type="match status" value="2"/>
</dbReference>
<keyword evidence="12" id="KW-0472">Membrane</keyword>
<keyword evidence="9" id="KW-0418">Kinase</keyword>
<dbReference type="Pfam" id="PF00536">
    <property type="entry name" value="SAM_1"/>
    <property type="match status" value="1"/>
</dbReference>
<evidence type="ECO:0000256" key="8">
    <source>
        <dbReference type="ARBA" id="ARBA00022741"/>
    </source>
</evidence>
<dbReference type="InterPro" id="IPR008266">
    <property type="entry name" value="Tyr_kinase_AS"/>
</dbReference>
<evidence type="ECO:0000256" key="3">
    <source>
        <dbReference type="ARBA" id="ARBA00022475"/>
    </source>
</evidence>
<dbReference type="SMART" id="SM00454">
    <property type="entry name" value="SAM"/>
    <property type="match status" value="1"/>
</dbReference>
<name>A0AAN7RR00_MYCAM</name>
<dbReference type="Gene3D" id="2.60.40.10">
    <property type="entry name" value="Immunoglobulins"/>
    <property type="match status" value="2"/>
</dbReference>
<dbReference type="InterPro" id="IPR050449">
    <property type="entry name" value="Ephrin_rcpt_TKs"/>
</dbReference>
<evidence type="ECO:0000259" key="17">
    <source>
        <dbReference type="PROSITE" id="PS50011"/>
    </source>
</evidence>
<dbReference type="Pfam" id="PF25599">
    <property type="entry name" value="Ephrin_CRD"/>
    <property type="match status" value="1"/>
</dbReference>
<dbReference type="InterPro" id="IPR001245">
    <property type="entry name" value="Ser-Thr/Tyr_kinase_cat_dom"/>
</dbReference>
<dbReference type="Gene3D" id="1.10.150.50">
    <property type="entry name" value="Transcription Factor, Ets-1"/>
    <property type="match status" value="1"/>
</dbReference>
<evidence type="ECO:0000256" key="5">
    <source>
        <dbReference type="ARBA" id="ARBA00022679"/>
    </source>
</evidence>
<dbReference type="InterPro" id="IPR008979">
    <property type="entry name" value="Galactose-bd-like_sf"/>
</dbReference>
<accession>A0AAN7RR00</accession>
<dbReference type="PANTHER" id="PTHR46877:SF19">
    <property type="entry name" value="RECEPTOR PROTEIN-TYROSINE KINASE"/>
    <property type="match status" value="1"/>
</dbReference>
<evidence type="ECO:0000256" key="12">
    <source>
        <dbReference type="ARBA" id="ARBA00023136"/>
    </source>
</evidence>
<dbReference type="Pfam" id="PF07714">
    <property type="entry name" value="PK_Tyr_Ser-Thr"/>
    <property type="match status" value="1"/>
</dbReference>
<feature type="compositionally biased region" description="Gly residues" evidence="16">
    <location>
        <begin position="85"/>
        <end position="97"/>
    </location>
</feature>
<dbReference type="SMART" id="SM00615">
    <property type="entry name" value="EPH_lbd"/>
    <property type="match status" value="1"/>
</dbReference>
<evidence type="ECO:0000256" key="14">
    <source>
        <dbReference type="ARBA" id="ARBA00023170"/>
    </source>
</evidence>
<keyword evidence="15" id="KW-0325">Glycoprotein</keyword>
<keyword evidence="11" id="KW-1133">Transmembrane helix</keyword>
<keyword evidence="13" id="KW-0829">Tyrosine-protein kinase</keyword>
<protein>
    <recommendedName>
        <fullName evidence="2">receptor protein-tyrosine kinase</fullName>
        <ecNumber evidence="2">2.7.10.1</ecNumber>
    </recommendedName>
</protein>
<dbReference type="SMART" id="SM00219">
    <property type="entry name" value="TyrKc"/>
    <property type="match status" value="1"/>
</dbReference>
<evidence type="ECO:0000256" key="2">
    <source>
        <dbReference type="ARBA" id="ARBA00011902"/>
    </source>
</evidence>
<dbReference type="FunFam" id="2.60.40.10:FF:000059">
    <property type="entry name" value="Ephrin type-A receptor 6"/>
    <property type="match status" value="1"/>
</dbReference>
<keyword evidence="7" id="KW-0732">Signal</keyword>
<reference evidence="21 22" key="1">
    <citation type="journal article" date="2023" name="J. Hered.">
        <title>Chromosome-level genome of the wood stork (Mycteria americana) provides insight into avian chromosome evolution.</title>
        <authorList>
            <person name="Flamio R. Jr."/>
            <person name="Ramstad K.M."/>
        </authorList>
    </citation>
    <scope>NUCLEOTIDE SEQUENCE [LARGE SCALE GENOMIC DNA]</scope>
    <source>
        <strain evidence="21">JAX WOST 10</strain>
    </source>
</reference>
<dbReference type="InterPro" id="IPR036116">
    <property type="entry name" value="FN3_sf"/>
</dbReference>
<evidence type="ECO:0000256" key="15">
    <source>
        <dbReference type="ARBA" id="ARBA00023180"/>
    </source>
</evidence>
<organism evidence="21 22">
    <name type="scientific">Mycteria americana</name>
    <name type="common">Wood stork</name>
    <dbReference type="NCBI Taxonomy" id="33587"/>
    <lineage>
        <taxon>Eukaryota</taxon>
        <taxon>Metazoa</taxon>
        <taxon>Chordata</taxon>
        <taxon>Craniata</taxon>
        <taxon>Vertebrata</taxon>
        <taxon>Euteleostomi</taxon>
        <taxon>Archelosauria</taxon>
        <taxon>Archosauria</taxon>
        <taxon>Dinosauria</taxon>
        <taxon>Saurischia</taxon>
        <taxon>Theropoda</taxon>
        <taxon>Coelurosauria</taxon>
        <taxon>Aves</taxon>
        <taxon>Neognathae</taxon>
        <taxon>Neoaves</taxon>
        <taxon>Aequornithes</taxon>
        <taxon>Ciconiiformes</taxon>
        <taxon>Ciconiidae</taxon>
        <taxon>Mycteria</taxon>
    </lineage>
</organism>
<dbReference type="PROSITE" id="PS51550">
    <property type="entry name" value="EPH_LBD"/>
    <property type="match status" value="1"/>
</dbReference>
<keyword evidence="14" id="KW-0675">Receptor</keyword>
<dbReference type="GO" id="GO:0005886">
    <property type="term" value="C:plasma membrane"/>
    <property type="evidence" value="ECO:0007669"/>
    <property type="project" value="UniProtKB-SubCell"/>
</dbReference>
<dbReference type="InterPro" id="IPR003961">
    <property type="entry name" value="FN3_dom"/>
</dbReference>
<dbReference type="Proteomes" id="UP001333110">
    <property type="component" value="Unassembled WGS sequence"/>
</dbReference>
<evidence type="ECO:0000256" key="16">
    <source>
        <dbReference type="SAM" id="MobiDB-lite"/>
    </source>
</evidence>
<dbReference type="SUPFAM" id="SSF49265">
    <property type="entry name" value="Fibronectin type III"/>
    <property type="match status" value="1"/>
</dbReference>
<feature type="compositionally biased region" description="Low complexity" evidence="16">
    <location>
        <begin position="182"/>
        <end position="191"/>
    </location>
</feature>
<feature type="domain" description="Eph LBD" evidence="20">
    <location>
        <begin position="143"/>
        <end position="345"/>
    </location>
</feature>
<dbReference type="EC" id="2.7.10.1" evidence="2"/>
<dbReference type="InterPro" id="IPR020635">
    <property type="entry name" value="Tyr_kinase_cat_dom"/>
</dbReference>